<evidence type="ECO:0000256" key="1">
    <source>
        <dbReference type="SAM" id="MobiDB-lite"/>
    </source>
</evidence>
<dbReference type="EMBL" id="BMQB01000016">
    <property type="protein sequence ID" value="GGK10952.1"/>
    <property type="molecule type" value="Genomic_DNA"/>
</dbReference>
<evidence type="ECO:0000313" key="2">
    <source>
        <dbReference type="EMBL" id="GGK10952.1"/>
    </source>
</evidence>
<evidence type="ECO:0000313" key="3">
    <source>
        <dbReference type="Proteomes" id="UP000649739"/>
    </source>
</evidence>
<keyword evidence="3" id="KW-1185">Reference proteome</keyword>
<reference evidence="2" key="2">
    <citation type="submission" date="2020-09" db="EMBL/GenBank/DDBJ databases">
        <authorList>
            <person name="Sun Q."/>
            <person name="Ohkuma M."/>
        </authorList>
    </citation>
    <scope>NUCLEOTIDE SEQUENCE</scope>
    <source>
        <strain evidence="2">JCM 3090</strain>
    </source>
</reference>
<sequence length="93" mass="9396">MAEQQPGGGSTPGGLTAPIANNGGGVMTDEVGAVTGELTLGIRIADGRLALRVQHRDADEWYTVTGAAIDVPDPSVLPLLHALAAGLLNRPDG</sequence>
<feature type="compositionally biased region" description="Gly residues" evidence="1">
    <location>
        <begin position="1"/>
        <end position="12"/>
    </location>
</feature>
<proteinExistence type="predicted"/>
<dbReference type="AlphaFoldDB" id="A0A8J3FDF3"/>
<feature type="region of interest" description="Disordered" evidence="1">
    <location>
        <begin position="1"/>
        <end position="22"/>
    </location>
</feature>
<organism evidence="2 3">
    <name type="scientific">Pilimelia anulata</name>
    <dbReference type="NCBI Taxonomy" id="53371"/>
    <lineage>
        <taxon>Bacteria</taxon>
        <taxon>Bacillati</taxon>
        <taxon>Actinomycetota</taxon>
        <taxon>Actinomycetes</taxon>
        <taxon>Micromonosporales</taxon>
        <taxon>Micromonosporaceae</taxon>
        <taxon>Pilimelia</taxon>
    </lineage>
</organism>
<name>A0A8J3FDF3_9ACTN</name>
<comment type="caution">
    <text evidence="2">The sequence shown here is derived from an EMBL/GenBank/DDBJ whole genome shotgun (WGS) entry which is preliminary data.</text>
</comment>
<reference evidence="2" key="1">
    <citation type="journal article" date="2014" name="Int. J. Syst. Evol. Microbiol.">
        <title>Complete genome sequence of Corynebacterium casei LMG S-19264T (=DSM 44701T), isolated from a smear-ripened cheese.</title>
        <authorList>
            <consortium name="US DOE Joint Genome Institute (JGI-PGF)"/>
            <person name="Walter F."/>
            <person name="Albersmeier A."/>
            <person name="Kalinowski J."/>
            <person name="Ruckert C."/>
        </authorList>
    </citation>
    <scope>NUCLEOTIDE SEQUENCE</scope>
    <source>
        <strain evidence="2">JCM 3090</strain>
    </source>
</reference>
<dbReference type="RefSeq" id="WP_189172325.1">
    <property type="nucleotide sequence ID" value="NZ_BMQB01000016.1"/>
</dbReference>
<gene>
    <name evidence="2" type="ORF">GCM10010123_46120</name>
</gene>
<accession>A0A8J3FDF3</accession>
<protein>
    <submittedName>
        <fullName evidence="2">Uncharacterized protein</fullName>
    </submittedName>
</protein>
<dbReference type="Proteomes" id="UP000649739">
    <property type="component" value="Unassembled WGS sequence"/>
</dbReference>